<feature type="chain" id="PRO_5032972409" evidence="1">
    <location>
        <begin position="22"/>
        <end position="191"/>
    </location>
</feature>
<dbReference type="PROSITE" id="PS51257">
    <property type="entry name" value="PROKAR_LIPOPROTEIN"/>
    <property type="match status" value="1"/>
</dbReference>
<comment type="caution">
    <text evidence="2">The sequence shown here is derived from an EMBL/GenBank/DDBJ whole genome shotgun (WGS) entry which is preliminary data.</text>
</comment>
<dbReference type="GO" id="GO:0015221">
    <property type="term" value="F:lipopolysaccharide transmembrane transporter activity"/>
    <property type="evidence" value="ECO:0007669"/>
    <property type="project" value="InterPro"/>
</dbReference>
<dbReference type="Proteomes" id="UP000582837">
    <property type="component" value="Unassembled WGS sequence"/>
</dbReference>
<accession>A0A841H4L9</accession>
<protein>
    <submittedName>
        <fullName evidence="2">LPS export ABC transporter protein LptC</fullName>
    </submittedName>
</protein>
<dbReference type="InterPro" id="IPR026265">
    <property type="entry name" value="LptC"/>
</dbReference>
<feature type="signal peptide" evidence="1">
    <location>
        <begin position="1"/>
        <end position="21"/>
    </location>
</feature>
<keyword evidence="3" id="KW-1185">Reference proteome</keyword>
<dbReference type="RefSeq" id="WP_170037078.1">
    <property type="nucleotide sequence ID" value="NZ_JABDTL010000002.1"/>
</dbReference>
<evidence type="ECO:0000313" key="2">
    <source>
        <dbReference type="EMBL" id="MBB6072918.1"/>
    </source>
</evidence>
<sequence>MREIRTIRFVTCVLALIPVLAACGPDGPAAPAVPAADVDGTQRTYGLNLKLSDAGILKADLFGDTAYQRPNTRVTELRGVKLTFYDKEGKNPGKLTSKTGEYDESTQVMIARGNVVLVTRNPKGETRTIRSEELHYDQRGDRVWSERETIVEEAGRVFTSQGFNSDTRFTNVQGRGGKASGVQVNAGAGSF</sequence>
<dbReference type="Pfam" id="PF06835">
    <property type="entry name" value="LptC"/>
    <property type="match status" value="1"/>
</dbReference>
<gene>
    <name evidence="2" type="ORF">HNQ61_004584</name>
</gene>
<keyword evidence="1" id="KW-0732">Signal</keyword>
<evidence type="ECO:0000256" key="1">
    <source>
        <dbReference type="SAM" id="SignalP"/>
    </source>
</evidence>
<dbReference type="Gene3D" id="2.60.450.10">
    <property type="entry name" value="Lipopolysaccharide (LPS) transport protein A like domain"/>
    <property type="match status" value="1"/>
</dbReference>
<dbReference type="AlphaFoldDB" id="A0A841H4L9"/>
<dbReference type="NCBIfam" id="TIGR04409">
    <property type="entry name" value="LptC_YrbK"/>
    <property type="match status" value="1"/>
</dbReference>
<dbReference type="EMBL" id="JACHIA010000019">
    <property type="protein sequence ID" value="MBB6072918.1"/>
    <property type="molecule type" value="Genomic_DNA"/>
</dbReference>
<dbReference type="GO" id="GO:0005886">
    <property type="term" value="C:plasma membrane"/>
    <property type="evidence" value="ECO:0007669"/>
    <property type="project" value="InterPro"/>
</dbReference>
<reference evidence="2 3" key="1">
    <citation type="submission" date="2020-08" db="EMBL/GenBank/DDBJ databases">
        <title>Genomic Encyclopedia of Type Strains, Phase IV (KMG-IV): sequencing the most valuable type-strain genomes for metagenomic binning, comparative biology and taxonomic classification.</title>
        <authorList>
            <person name="Goeker M."/>
        </authorList>
    </citation>
    <scope>NUCLEOTIDE SEQUENCE [LARGE SCALE GENOMIC DNA]</scope>
    <source>
        <strain evidence="2 3">DSM 29007</strain>
    </source>
</reference>
<name>A0A841H4L9_9BACT</name>
<dbReference type="InterPro" id="IPR010664">
    <property type="entry name" value="LipoPS_assembly_LptC-rel"/>
</dbReference>
<evidence type="ECO:0000313" key="3">
    <source>
        <dbReference type="Proteomes" id="UP000582837"/>
    </source>
</evidence>
<organism evidence="2 3">
    <name type="scientific">Longimicrobium terrae</name>
    <dbReference type="NCBI Taxonomy" id="1639882"/>
    <lineage>
        <taxon>Bacteria</taxon>
        <taxon>Pseudomonadati</taxon>
        <taxon>Gemmatimonadota</taxon>
        <taxon>Longimicrobiia</taxon>
        <taxon>Longimicrobiales</taxon>
        <taxon>Longimicrobiaceae</taxon>
        <taxon>Longimicrobium</taxon>
    </lineage>
</organism>
<proteinExistence type="predicted"/>